<dbReference type="InterPro" id="IPR017455">
    <property type="entry name" value="Znf_FYVE-rel"/>
</dbReference>
<dbReference type="InterPro" id="IPR000306">
    <property type="entry name" value="Znf_FYVE"/>
</dbReference>
<evidence type="ECO:0000256" key="3">
    <source>
        <dbReference type="ARBA" id="ARBA00022771"/>
    </source>
</evidence>
<dbReference type="SMART" id="SM00088">
    <property type="entry name" value="PINT"/>
    <property type="match status" value="1"/>
</dbReference>
<keyword evidence="11" id="KW-1185">Reference proteome</keyword>
<dbReference type="Pfam" id="PF01363">
    <property type="entry name" value="FYVE"/>
    <property type="match status" value="1"/>
</dbReference>
<gene>
    <name evidence="10" type="ORF">SCF082_LOCUS49151</name>
</gene>
<evidence type="ECO:0000313" key="11">
    <source>
        <dbReference type="Proteomes" id="UP001642464"/>
    </source>
</evidence>
<dbReference type="PROSITE" id="PS50250">
    <property type="entry name" value="PCI"/>
    <property type="match status" value="1"/>
</dbReference>
<keyword evidence="4" id="KW-0736">Signalosome</keyword>
<dbReference type="InterPro" id="IPR011011">
    <property type="entry name" value="Znf_FYVE_PHD"/>
</dbReference>
<dbReference type="SUPFAM" id="SSF57903">
    <property type="entry name" value="FYVE/PHD zinc finger"/>
    <property type="match status" value="1"/>
</dbReference>
<evidence type="ECO:0000256" key="1">
    <source>
        <dbReference type="ARBA" id="ARBA00008482"/>
    </source>
</evidence>
<proteinExistence type="inferred from homology"/>
<protein>
    <submittedName>
        <fullName evidence="10">COP9 signalosome complex subunit 7b (SGN7b) (Signalosome subunit 7b) (JAB1-containing signalosome subunit 7b)</fullName>
    </submittedName>
</protein>
<evidence type="ECO:0000259" key="9">
    <source>
        <dbReference type="PROSITE" id="PS50250"/>
    </source>
</evidence>
<feature type="region of interest" description="Disordered" evidence="7">
    <location>
        <begin position="622"/>
        <end position="652"/>
    </location>
</feature>
<dbReference type="Pfam" id="PF22061">
    <property type="entry name" value="CSN7_HB_subdom"/>
    <property type="match status" value="1"/>
</dbReference>
<dbReference type="PANTHER" id="PTHR15350">
    <property type="entry name" value="COP9 SIGNALOSOME COMPLEX SUBUNIT 7/DENDRITIC CELL PROTEIN GA17"/>
    <property type="match status" value="1"/>
</dbReference>
<dbReference type="EMBL" id="CAXAMM010042550">
    <property type="protein sequence ID" value="CAK9105453.1"/>
    <property type="molecule type" value="Genomic_DNA"/>
</dbReference>
<dbReference type="InterPro" id="IPR000717">
    <property type="entry name" value="PCI_dom"/>
</dbReference>
<dbReference type="CDD" id="cd00065">
    <property type="entry name" value="FYVE_like_SF"/>
    <property type="match status" value="1"/>
</dbReference>
<evidence type="ECO:0000259" key="8">
    <source>
        <dbReference type="PROSITE" id="PS50178"/>
    </source>
</evidence>
<keyword evidence="2" id="KW-0479">Metal-binding</keyword>
<comment type="caution">
    <text evidence="10">The sequence shown here is derived from an EMBL/GenBank/DDBJ whole genome shotgun (WGS) entry which is preliminary data.</text>
</comment>
<sequence>MQALAERSGQANVMRTSPAFMLNRKRVDVDGKEAHRLNKSLSFNGKENAVMSQGSRVETQASVEALDQLHTTALQDGWAEESQANLQKLSALVSTGKACAAEMQSQVERESRQLAAKQAQQVKLATRVVEKEKAAMKELPPWKADDEQQECFHCTEAFGVFRRRSHCRACGNLFHRNCANTFVPLPKLGYTDPVRVCPTCHRDVLAEQAKEEAERVRKAEANKPAPFHMKLLAQVKSASAKDLSSGRRSQHLAPRTPVRTPSRGGDNKPMSVLDELRNSLKKRNSTPELLRHSESVGDLIDKQLEEKRRLNSGLSSSVQFFVPRPDTPIATLLDRAAESEDGSTGAQAQEDVVRQRGERVRLGVHGGGALEVAAELVERAVELLQARVERRGLVHGGGGWRSAAKKSGAHKNPYIEQFLLLAKGNSGKAAAALVEKVLNHKHIFVFGEILELENVAKLRGTDDEGWLRALEIFAFGTYQEYVGKQASLPPLSEAQAHKLRQLTLVSLASSKKDKVLGYDDLLQALGLETARELEDLIIESIFSKLVQGKLNPGRRQFEVESVMGRDVRDQDIDSMLATLGGWCDRAESVMGRLEELFKEVRQTQSADQQSRDNVETKIRSMFASGGAESGRGSGRRSAKYRGGGGGGNNNNH</sequence>
<comment type="similarity">
    <text evidence="1">Belongs to the CSN7/EIF3M family. CSN7 subfamily.</text>
</comment>
<evidence type="ECO:0000256" key="6">
    <source>
        <dbReference type="PROSITE-ProRule" id="PRU00091"/>
    </source>
</evidence>
<dbReference type="InterPro" id="IPR045237">
    <property type="entry name" value="COPS7/eIF3m"/>
</dbReference>
<dbReference type="Proteomes" id="UP001642464">
    <property type="component" value="Unassembled WGS sequence"/>
</dbReference>
<accession>A0ABP0RXU9</accession>
<dbReference type="SMART" id="SM00064">
    <property type="entry name" value="FYVE"/>
    <property type="match status" value="1"/>
</dbReference>
<reference evidence="10 11" key="1">
    <citation type="submission" date="2024-02" db="EMBL/GenBank/DDBJ databases">
        <authorList>
            <person name="Chen Y."/>
            <person name="Shah S."/>
            <person name="Dougan E. K."/>
            <person name="Thang M."/>
            <person name="Chan C."/>
        </authorList>
    </citation>
    <scope>NUCLEOTIDE SEQUENCE [LARGE SCALE GENOMIC DNA]</scope>
</reference>
<dbReference type="Gene3D" id="3.30.40.10">
    <property type="entry name" value="Zinc/RING finger domain, C3HC4 (zinc finger)"/>
    <property type="match status" value="1"/>
</dbReference>
<evidence type="ECO:0000256" key="7">
    <source>
        <dbReference type="SAM" id="MobiDB-lite"/>
    </source>
</evidence>
<evidence type="ECO:0000256" key="5">
    <source>
        <dbReference type="ARBA" id="ARBA00022833"/>
    </source>
</evidence>
<keyword evidence="5" id="KW-0862">Zinc</keyword>
<dbReference type="PROSITE" id="PS50178">
    <property type="entry name" value="ZF_FYVE"/>
    <property type="match status" value="1"/>
</dbReference>
<dbReference type="InterPro" id="IPR013083">
    <property type="entry name" value="Znf_RING/FYVE/PHD"/>
</dbReference>
<feature type="domain" description="FYVE-type" evidence="8">
    <location>
        <begin position="145"/>
        <end position="205"/>
    </location>
</feature>
<organism evidence="10 11">
    <name type="scientific">Durusdinium trenchii</name>
    <dbReference type="NCBI Taxonomy" id="1381693"/>
    <lineage>
        <taxon>Eukaryota</taxon>
        <taxon>Sar</taxon>
        <taxon>Alveolata</taxon>
        <taxon>Dinophyceae</taxon>
        <taxon>Suessiales</taxon>
        <taxon>Symbiodiniaceae</taxon>
        <taxon>Durusdinium</taxon>
    </lineage>
</organism>
<feature type="compositionally biased region" description="Gly residues" evidence="7">
    <location>
        <begin position="641"/>
        <end position="652"/>
    </location>
</feature>
<dbReference type="PANTHER" id="PTHR15350:SF5">
    <property type="entry name" value="COP9 SIGNALOSOME COMPLEX SUBUNIT 7"/>
    <property type="match status" value="1"/>
</dbReference>
<feature type="region of interest" description="Disordered" evidence="7">
    <location>
        <begin position="238"/>
        <end position="271"/>
    </location>
</feature>
<keyword evidence="3 6" id="KW-0863">Zinc-finger</keyword>
<name>A0ABP0RXU9_9DINO</name>
<evidence type="ECO:0000256" key="2">
    <source>
        <dbReference type="ARBA" id="ARBA00022723"/>
    </source>
</evidence>
<evidence type="ECO:0000256" key="4">
    <source>
        <dbReference type="ARBA" id="ARBA00022790"/>
    </source>
</evidence>
<evidence type="ECO:0000313" key="10">
    <source>
        <dbReference type="EMBL" id="CAK9105453.1"/>
    </source>
</evidence>
<feature type="domain" description="PCI" evidence="9">
    <location>
        <begin position="403"/>
        <end position="564"/>
    </location>
</feature>